<dbReference type="PROSITE" id="PS50885">
    <property type="entry name" value="HAMP"/>
    <property type="match status" value="1"/>
</dbReference>
<dbReference type="Proteomes" id="UP000626148">
    <property type="component" value="Unassembled WGS sequence"/>
</dbReference>
<dbReference type="GO" id="GO:0071732">
    <property type="term" value="P:cellular response to nitric oxide"/>
    <property type="evidence" value="ECO:0007669"/>
    <property type="project" value="UniProtKB-ARBA"/>
</dbReference>
<dbReference type="InterPro" id="IPR052155">
    <property type="entry name" value="Biofilm_reg_signaling"/>
</dbReference>
<dbReference type="InterPro" id="IPR001633">
    <property type="entry name" value="EAL_dom"/>
</dbReference>
<dbReference type="SMART" id="SM00267">
    <property type="entry name" value="GGDEF"/>
    <property type="match status" value="1"/>
</dbReference>
<evidence type="ECO:0000259" key="9">
    <source>
        <dbReference type="PROSITE" id="PS50887"/>
    </source>
</evidence>
<feature type="domain" description="PAS" evidence="6">
    <location>
        <begin position="254"/>
        <end position="327"/>
    </location>
</feature>
<evidence type="ECO:0000313" key="10">
    <source>
        <dbReference type="EMBL" id="GGX60987.1"/>
    </source>
</evidence>
<dbReference type="EC" id="3.1.4.52" evidence="2"/>
<evidence type="ECO:0000259" key="7">
    <source>
        <dbReference type="PROSITE" id="PS50883"/>
    </source>
</evidence>
<dbReference type="SMART" id="SM00091">
    <property type="entry name" value="PAS"/>
    <property type="match status" value="1"/>
</dbReference>
<comment type="cofactor">
    <cofactor evidence="1">
        <name>Mg(2+)</name>
        <dbReference type="ChEBI" id="CHEBI:18420"/>
    </cofactor>
</comment>
<feature type="transmembrane region" description="Helical" evidence="5">
    <location>
        <begin position="21"/>
        <end position="39"/>
    </location>
</feature>
<dbReference type="CDD" id="cd01948">
    <property type="entry name" value="EAL"/>
    <property type="match status" value="1"/>
</dbReference>
<gene>
    <name evidence="10" type="ORF">GCM10007392_31260</name>
</gene>
<reference evidence="10" key="1">
    <citation type="journal article" date="2014" name="Int. J. Syst. Evol. Microbiol.">
        <title>Complete genome sequence of Corynebacterium casei LMG S-19264T (=DSM 44701T), isolated from a smear-ripened cheese.</title>
        <authorList>
            <consortium name="US DOE Joint Genome Institute (JGI-PGF)"/>
            <person name="Walter F."/>
            <person name="Albersmeier A."/>
            <person name="Kalinowski J."/>
            <person name="Ruckert C."/>
        </authorList>
    </citation>
    <scope>NUCLEOTIDE SEQUENCE</scope>
    <source>
        <strain evidence="10">KCTC 22169</strain>
    </source>
</reference>
<evidence type="ECO:0000256" key="3">
    <source>
        <dbReference type="ARBA" id="ARBA00022636"/>
    </source>
</evidence>
<dbReference type="GO" id="GO:0071111">
    <property type="term" value="F:cyclic-guanylate-specific phosphodiesterase activity"/>
    <property type="evidence" value="ECO:0007669"/>
    <property type="project" value="UniProtKB-EC"/>
</dbReference>
<dbReference type="InterPro" id="IPR035919">
    <property type="entry name" value="EAL_sf"/>
</dbReference>
<dbReference type="InterPro" id="IPR000014">
    <property type="entry name" value="PAS"/>
</dbReference>
<keyword evidence="5" id="KW-0812">Transmembrane</keyword>
<dbReference type="Pfam" id="PF08448">
    <property type="entry name" value="PAS_4"/>
    <property type="match status" value="1"/>
</dbReference>
<dbReference type="SUPFAM" id="SSF55785">
    <property type="entry name" value="PYP-like sensor domain (PAS domain)"/>
    <property type="match status" value="1"/>
</dbReference>
<dbReference type="FunFam" id="3.20.20.450:FF:000001">
    <property type="entry name" value="Cyclic di-GMP phosphodiesterase yahA"/>
    <property type="match status" value="1"/>
</dbReference>
<evidence type="ECO:0000256" key="1">
    <source>
        <dbReference type="ARBA" id="ARBA00001946"/>
    </source>
</evidence>
<dbReference type="PROSITE" id="PS50887">
    <property type="entry name" value="GGDEF"/>
    <property type="match status" value="1"/>
</dbReference>
<evidence type="ECO:0000259" key="8">
    <source>
        <dbReference type="PROSITE" id="PS50885"/>
    </source>
</evidence>
<dbReference type="InterPro" id="IPR013656">
    <property type="entry name" value="PAS_4"/>
</dbReference>
<dbReference type="RefSeq" id="WP_189610317.1">
    <property type="nucleotide sequence ID" value="NZ_BMXR01000007.1"/>
</dbReference>
<evidence type="ECO:0000256" key="5">
    <source>
        <dbReference type="SAM" id="Phobius"/>
    </source>
</evidence>
<feature type="domain" description="EAL" evidence="7">
    <location>
        <begin position="560"/>
        <end position="816"/>
    </location>
</feature>
<dbReference type="InterPro" id="IPR003660">
    <property type="entry name" value="HAMP_dom"/>
</dbReference>
<dbReference type="AlphaFoldDB" id="A0A918NEC1"/>
<dbReference type="Gene3D" id="3.30.70.270">
    <property type="match status" value="1"/>
</dbReference>
<organism evidence="10 11">
    <name type="scientific">Saccharospirillum salsuginis</name>
    <dbReference type="NCBI Taxonomy" id="418750"/>
    <lineage>
        <taxon>Bacteria</taxon>
        <taxon>Pseudomonadati</taxon>
        <taxon>Pseudomonadota</taxon>
        <taxon>Gammaproteobacteria</taxon>
        <taxon>Oceanospirillales</taxon>
        <taxon>Saccharospirillaceae</taxon>
        <taxon>Saccharospirillum</taxon>
    </lineage>
</organism>
<dbReference type="SMART" id="SM00052">
    <property type="entry name" value="EAL"/>
    <property type="match status" value="1"/>
</dbReference>
<dbReference type="GO" id="GO:0016020">
    <property type="term" value="C:membrane"/>
    <property type="evidence" value="ECO:0007669"/>
    <property type="project" value="InterPro"/>
</dbReference>
<proteinExistence type="predicted"/>
<dbReference type="NCBIfam" id="TIGR00229">
    <property type="entry name" value="sensory_box"/>
    <property type="match status" value="1"/>
</dbReference>
<reference evidence="10" key="2">
    <citation type="submission" date="2020-09" db="EMBL/GenBank/DDBJ databases">
        <authorList>
            <person name="Sun Q."/>
            <person name="Kim S."/>
        </authorList>
    </citation>
    <scope>NUCLEOTIDE SEQUENCE</scope>
    <source>
        <strain evidence="10">KCTC 22169</strain>
    </source>
</reference>
<sequence>MHSSVYKPKFLQRLSFRLARSGVILALVVSLVTSGYQVYLDFQDERRSLDNSIERVMDASKFAASRAVHTLDYNLANEVVNGMFVYDFVTYVAIIDELGNPLAERSSEPARQNAHWYDSLISNRTRRMETQLETDALGSDVYGLLRMELDLVLAYESFVDRALSTLALGIGKNFILTLLFLAVFYRLVTKPLTLVSTSLDDIDANNPDGQRLPIPRGHEKDELGLLTNNINVYLNSVEKLINDNSRARYQVEESYNNMRRLIDNLPHMIYVKDSSGRLVLVNKTFARAFQLDVDELTGEHQTVILDHYEEKSRELIVEADNKVLADQESLFIPEFEWVDPAGNYTAMELRILPLEFRGEPAILSVGVDITERKRNQARMQHMAYHDPLTDLPNRHLFLDRLDQSLRRAIRSGQLGALVFVDLDNFKNINDSLGHSAGDTLLRQAAGRLREVVRSEDTVARLGGDEFVICMSDLGSDPDEVTLLANQRTEELHHTLSEPFFISGHRLLVTASLGVALFPDGDTSASELLRNADTAMYQAKARGKDTYIQFEQSMAEATTFRLTMESDLRNALDREQFFLTYQPQVDAATNRIIGAEALLRWHHPVRGVVSPVEFIPVLEGMGLIVKVGEWTLRAACRAVRDWMDRGLWTDSMVLGINVSPQQFSQPEFFDQVRQAIDDAGIPARCIDLEITEGMVINEVEETIIRMNQIREFGVTFSIDDFGTGYSSLSYLKRLPLDVLKVDQSFVRDLSTDSNDAAIVETILAMARHLKLETIAEGVELEEQLEFLKSKGCNRYQGYYFSPPLRVEEFEALLKNHQHITETL</sequence>
<dbReference type="Gene3D" id="3.20.20.450">
    <property type="entry name" value="EAL domain"/>
    <property type="match status" value="1"/>
</dbReference>
<dbReference type="FunFam" id="3.30.70.270:FF:000001">
    <property type="entry name" value="Diguanylate cyclase domain protein"/>
    <property type="match status" value="1"/>
</dbReference>
<keyword evidence="5" id="KW-0472">Membrane</keyword>
<dbReference type="Pfam" id="PF00563">
    <property type="entry name" value="EAL"/>
    <property type="match status" value="1"/>
</dbReference>
<dbReference type="Gene3D" id="3.30.450.20">
    <property type="entry name" value="PAS domain"/>
    <property type="match status" value="1"/>
</dbReference>
<dbReference type="InterPro" id="IPR035965">
    <property type="entry name" value="PAS-like_dom_sf"/>
</dbReference>
<comment type="caution">
    <text evidence="10">The sequence shown here is derived from an EMBL/GenBank/DDBJ whole genome shotgun (WGS) entry which is preliminary data.</text>
</comment>
<dbReference type="Pfam" id="PF00990">
    <property type="entry name" value="GGDEF"/>
    <property type="match status" value="1"/>
</dbReference>
<dbReference type="SUPFAM" id="SSF55073">
    <property type="entry name" value="Nucleotide cyclase"/>
    <property type="match status" value="1"/>
</dbReference>
<dbReference type="InterPro" id="IPR043128">
    <property type="entry name" value="Rev_trsase/Diguanyl_cyclase"/>
</dbReference>
<dbReference type="GO" id="GO:0007165">
    <property type="term" value="P:signal transduction"/>
    <property type="evidence" value="ECO:0007669"/>
    <property type="project" value="InterPro"/>
</dbReference>
<name>A0A918NEC1_9GAMM</name>
<dbReference type="NCBIfam" id="TIGR00254">
    <property type="entry name" value="GGDEF"/>
    <property type="match status" value="1"/>
</dbReference>
<keyword evidence="5" id="KW-1133">Transmembrane helix</keyword>
<dbReference type="EMBL" id="BMXR01000007">
    <property type="protein sequence ID" value="GGX60987.1"/>
    <property type="molecule type" value="Genomic_DNA"/>
</dbReference>
<dbReference type="CDD" id="cd01949">
    <property type="entry name" value="GGDEF"/>
    <property type="match status" value="1"/>
</dbReference>
<protein>
    <recommendedName>
        <fullName evidence="2">cyclic-guanylate-specific phosphodiesterase</fullName>
        <ecNumber evidence="2">3.1.4.52</ecNumber>
    </recommendedName>
</protein>
<evidence type="ECO:0000256" key="2">
    <source>
        <dbReference type="ARBA" id="ARBA00012282"/>
    </source>
</evidence>
<evidence type="ECO:0000313" key="11">
    <source>
        <dbReference type="Proteomes" id="UP000626148"/>
    </source>
</evidence>
<dbReference type="PROSITE" id="PS50883">
    <property type="entry name" value="EAL"/>
    <property type="match status" value="1"/>
</dbReference>
<comment type="catalytic activity">
    <reaction evidence="4">
        <text>3',3'-c-di-GMP + H2O = 5'-phosphoguanylyl(3'-&gt;5')guanosine + H(+)</text>
        <dbReference type="Rhea" id="RHEA:24902"/>
        <dbReference type="ChEBI" id="CHEBI:15377"/>
        <dbReference type="ChEBI" id="CHEBI:15378"/>
        <dbReference type="ChEBI" id="CHEBI:58754"/>
        <dbReference type="ChEBI" id="CHEBI:58805"/>
        <dbReference type="EC" id="3.1.4.52"/>
    </reaction>
    <physiologicalReaction direction="left-to-right" evidence="4">
        <dbReference type="Rhea" id="RHEA:24903"/>
    </physiologicalReaction>
</comment>
<feature type="domain" description="HAMP" evidence="8">
    <location>
        <begin position="186"/>
        <end position="242"/>
    </location>
</feature>
<dbReference type="PANTHER" id="PTHR44757:SF2">
    <property type="entry name" value="BIOFILM ARCHITECTURE MAINTENANCE PROTEIN MBAA"/>
    <property type="match status" value="1"/>
</dbReference>
<keyword evidence="3" id="KW-0973">c-di-GMP</keyword>
<keyword evidence="11" id="KW-1185">Reference proteome</keyword>
<dbReference type="PROSITE" id="PS50112">
    <property type="entry name" value="PAS"/>
    <property type="match status" value="1"/>
</dbReference>
<dbReference type="SUPFAM" id="SSF141868">
    <property type="entry name" value="EAL domain-like"/>
    <property type="match status" value="1"/>
</dbReference>
<evidence type="ECO:0000259" key="6">
    <source>
        <dbReference type="PROSITE" id="PS50112"/>
    </source>
</evidence>
<dbReference type="InterPro" id="IPR029787">
    <property type="entry name" value="Nucleotide_cyclase"/>
</dbReference>
<accession>A0A918NEC1</accession>
<dbReference type="InterPro" id="IPR000160">
    <property type="entry name" value="GGDEF_dom"/>
</dbReference>
<evidence type="ECO:0000256" key="4">
    <source>
        <dbReference type="ARBA" id="ARBA00051114"/>
    </source>
</evidence>
<feature type="domain" description="GGDEF" evidence="9">
    <location>
        <begin position="413"/>
        <end position="551"/>
    </location>
</feature>
<dbReference type="PANTHER" id="PTHR44757">
    <property type="entry name" value="DIGUANYLATE CYCLASE DGCP"/>
    <property type="match status" value="1"/>
</dbReference>